<feature type="compositionally biased region" description="Basic and acidic residues" evidence="1">
    <location>
        <begin position="1"/>
        <end position="19"/>
    </location>
</feature>
<protein>
    <submittedName>
        <fullName evidence="2">Multidrug resistance transporter, Bcr/CflA family</fullName>
    </submittedName>
</protein>
<feature type="compositionally biased region" description="Basic and acidic residues" evidence="1">
    <location>
        <begin position="262"/>
        <end position="283"/>
    </location>
</feature>
<organism evidence="2">
    <name type="scientific">uncultured Craurococcus sp</name>
    <dbReference type="NCBI Taxonomy" id="1135998"/>
    <lineage>
        <taxon>Bacteria</taxon>
        <taxon>Pseudomonadati</taxon>
        <taxon>Pseudomonadota</taxon>
        <taxon>Alphaproteobacteria</taxon>
        <taxon>Acetobacterales</taxon>
        <taxon>Acetobacteraceae</taxon>
        <taxon>Craurococcus</taxon>
        <taxon>environmental samples</taxon>
    </lineage>
</organism>
<accession>A0A6J4H9B9</accession>
<evidence type="ECO:0000256" key="1">
    <source>
        <dbReference type="SAM" id="MobiDB-lite"/>
    </source>
</evidence>
<feature type="region of interest" description="Disordered" evidence="1">
    <location>
        <begin position="257"/>
        <end position="371"/>
    </location>
</feature>
<feature type="region of interest" description="Disordered" evidence="1">
    <location>
        <begin position="78"/>
        <end position="188"/>
    </location>
</feature>
<feature type="compositionally biased region" description="Low complexity" evidence="1">
    <location>
        <begin position="175"/>
        <end position="185"/>
    </location>
</feature>
<feature type="compositionally biased region" description="Basic and acidic residues" evidence="1">
    <location>
        <begin position="336"/>
        <end position="357"/>
    </location>
</feature>
<feature type="region of interest" description="Disordered" evidence="1">
    <location>
        <begin position="1"/>
        <end position="53"/>
    </location>
</feature>
<dbReference type="AlphaFoldDB" id="A0A6J4H9B9"/>
<gene>
    <name evidence="2" type="ORF">AVDCRST_MAG27-189</name>
</gene>
<feature type="non-terminal residue" evidence="2">
    <location>
        <position position="384"/>
    </location>
</feature>
<name>A0A6J4H9B9_9PROT</name>
<dbReference type="EMBL" id="CADCTD010000003">
    <property type="protein sequence ID" value="CAA9216127.1"/>
    <property type="molecule type" value="Genomic_DNA"/>
</dbReference>
<evidence type="ECO:0000313" key="2">
    <source>
        <dbReference type="EMBL" id="CAA9216127.1"/>
    </source>
</evidence>
<reference evidence="2" key="1">
    <citation type="submission" date="2020-02" db="EMBL/GenBank/DDBJ databases">
        <authorList>
            <person name="Meier V. D."/>
        </authorList>
    </citation>
    <scope>NUCLEOTIDE SEQUENCE</scope>
    <source>
        <strain evidence="2">AVDCRST_MAG27</strain>
    </source>
</reference>
<sequence>GAAGGDDGHRPLHHADPHPEPAGPGRGAGLQLRPRPAHPDALPGRGGGSAAGLWPALRPLRAEAAAAGRVGALLPRQPRRGAGALHPCADPGAGGAGDRRLRRARARPRDDPRCLSARGGREPSRHRQLGHGDRADDRPAARQPARDAIRLAGQHARLPRLRPAAAGRHPPPPAGDAGRAGAAAGPRRDARRLCGAAAAAGLPRLLRPHRLRHGDVLRLRRRGAAHRHQGARLQLHGLCGGDDDDAPRLELRHLHRGAADGAGRHGADDGARHGGDAGGRDARGGAAAAGAGPYRAGLPADGGRRLRQRHDPAQRHRLRHQRAAEPGRHRLRPYRRGADGLRGADDGALRRDRDGQRPRHRRLDAGLGPGDALGAARLAAAEEL</sequence>
<proteinExistence type="predicted"/>
<feature type="compositionally biased region" description="Basic and acidic residues" evidence="1">
    <location>
        <begin position="107"/>
        <end position="149"/>
    </location>
</feature>
<feature type="non-terminal residue" evidence="2">
    <location>
        <position position="1"/>
    </location>
</feature>